<evidence type="ECO:0000313" key="2">
    <source>
        <dbReference type="EMBL" id="KAG8099699.1"/>
    </source>
</evidence>
<dbReference type="AlphaFoldDB" id="A0A8J5X1D8"/>
<evidence type="ECO:0000256" key="1">
    <source>
        <dbReference type="SAM" id="MobiDB-lite"/>
    </source>
</evidence>
<reference evidence="2" key="2">
    <citation type="submission" date="2021-02" db="EMBL/GenBank/DDBJ databases">
        <authorList>
            <person name="Kimball J.A."/>
            <person name="Haas M.W."/>
            <person name="Macchietto M."/>
            <person name="Kono T."/>
            <person name="Duquette J."/>
            <person name="Shao M."/>
        </authorList>
    </citation>
    <scope>NUCLEOTIDE SEQUENCE</scope>
    <source>
        <tissue evidence="2">Fresh leaf tissue</tissue>
    </source>
</reference>
<gene>
    <name evidence="2" type="ORF">GUJ93_ZPchr0013g34076</name>
</gene>
<evidence type="ECO:0000313" key="3">
    <source>
        <dbReference type="Proteomes" id="UP000729402"/>
    </source>
</evidence>
<proteinExistence type="predicted"/>
<keyword evidence="3" id="KW-1185">Reference proteome</keyword>
<organism evidence="2 3">
    <name type="scientific">Zizania palustris</name>
    <name type="common">Northern wild rice</name>
    <dbReference type="NCBI Taxonomy" id="103762"/>
    <lineage>
        <taxon>Eukaryota</taxon>
        <taxon>Viridiplantae</taxon>
        <taxon>Streptophyta</taxon>
        <taxon>Embryophyta</taxon>
        <taxon>Tracheophyta</taxon>
        <taxon>Spermatophyta</taxon>
        <taxon>Magnoliopsida</taxon>
        <taxon>Liliopsida</taxon>
        <taxon>Poales</taxon>
        <taxon>Poaceae</taxon>
        <taxon>BOP clade</taxon>
        <taxon>Oryzoideae</taxon>
        <taxon>Oryzeae</taxon>
        <taxon>Zizaniinae</taxon>
        <taxon>Zizania</taxon>
    </lineage>
</organism>
<feature type="region of interest" description="Disordered" evidence="1">
    <location>
        <begin position="26"/>
        <end position="65"/>
    </location>
</feature>
<dbReference type="OrthoDB" id="643896at2759"/>
<protein>
    <recommendedName>
        <fullName evidence="4">F-box domain-containing protein</fullName>
    </recommendedName>
</protein>
<comment type="caution">
    <text evidence="2">The sequence shown here is derived from an EMBL/GenBank/DDBJ whole genome shotgun (WGS) entry which is preliminary data.</text>
</comment>
<feature type="compositionally biased region" description="Low complexity" evidence="1">
    <location>
        <begin position="28"/>
        <end position="41"/>
    </location>
</feature>
<reference evidence="2" key="1">
    <citation type="journal article" date="2021" name="bioRxiv">
        <title>Whole Genome Assembly and Annotation of Northern Wild Rice, Zizania palustris L., Supports a Whole Genome Duplication in the Zizania Genus.</title>
        <authorList>
            <person name="Haas M."/>
            <person name="Kono T."/>
            <person name="Macchietto M."/>
            <person name="Millas R."/>
            <person name="McGilp L."/>
            <person name="Shao M."/>
            <person name="Duquette J."/>
            <person name="Hirsch C.N."/>
            <person name="Kimball J."/>
        </authorList>
    </citation>
    <scope>NUCLEOTIDE SEQUENCE</scope>
    <source>
        <tissue evidence="2">Fresh leaf tissue</tissue>
    </source>
</reference>
<feature type="compositionally biased region" description="Pro residues" evidence="1">
    <location>
        <begin position="42"/>
        <end position="65"/>
    </location>
</feature>
<sequence length="499" mass="56215">MGKLRFFLDLLKFRIFHRRSAEADAGMASPAAQPGPVAPQAALPPPPPPAEVQPGPIAPQEPPPPAALSDDILREIFVRIPCPDDLARTAISCASFRRVVTEPSFIRRFRALNHKQLLGVLDNNGDFFPAEPPHPLAPVARTVARGIDFSCSFLPTPHLWRRRDVRDGRFLLTRFEQSTGNSVFMELAVCDPLSRRYVLLPPVPDDLSTSAQMQNLVDLRPFFAPAGDDEADTSFKVIYMVRCVAKLLVFTFSSDAEQWNVLAYHGWGGLVTGTPTWCTALSERHYVHGCICWFLRWNQKLLLLDARKMEFSIINLPTNDLAEMEQVAIVEQPEGPEPVVIGEATAIALGLSYRPVCWLPTILDTTKYMKWHFSASSFWCQRSEHDDCGISAGLNPVALSVKQVLGRNHEANMKGIRHSYKWTKSFAIDEMDFYLGFQMATGKSSRFDGGNSWDEITCFLRPFLLPCISIGEWKCKMVKMVLQFCWLDVLRPSSHNRFF</sequence>
<name>A0A8J5X1D8_ZIZPA</name>
<dbReference type="PANTHER" id="PTHR31264">
    <property type="entry name" value="OS07G0554500 PROTEIN-RELATED"/>
    <property type="match status" value="1"/>
</dbReference>
<evidence type="ECO:0008006" key="4">
    <source>
        <dbReference type="Google" id="ProtNLM"/>
    </source>
</evidence>
<dbReference type="Proteomes" id="UP000729402">
    <property type="component" value="Unassembled WGS sequence"/>
</dbReference>
<dbReference type="EMBL" id="JAAALK010000079">
    <property type="protein sequence ID" value="KAG8099699.1"/>
    <property type="molecule type" value="Genomic_DNA"/>
</dbReference>
<accession>A0A8J5X1D8</accession>